<accession>A0A0R1EFR0</accession>
<feature type="region of interest" description="Disordered" evidence="1">
    <location>
        <begin position="69"/>
        <end position="103"/>
    </location>
</feature>
<keyword evidence="3" id="KW-1185">Reference proteome</keyword>
<evidence type="ECO:0000313" key="2">
    <source>
        <dbReference type="EMBL" id="KRK05575.1"/>
    </source>
</evidence>
<reference evidence="2 3" key="1">
    <citation type="journal article" date="2007" name="Nature">
        <title>Evolution of genes and genomes on the Drosophila phylogeny.</title>
        <authorList>
            <consortium name="Drosophila 12 Genomes Consortium"/>
            <person name="Clark A.G."/>
            <person name="Eisen M.B."/>
            <person name="Smith D.R."/>
            <person name="Bergman C.M."/>
            <person name="Oliver B."/>
            <person name="Markow T.A."/>
            <person name="Kaufman T.C."/>
            <person name="Kellis M."/>
            <person name="Gelbart W."/>
            <person name="Iyer V.N."/>
            <person name="Pollard D.A."/>
            <person name="Sackton T.B."/>
            <person name="Larracuente A.M."/>
            <person name="Singh N.D."/>
            <person name="Abad J.P."/>
            <person name="Abt D.N."/>
            <person name="Adryan B."/>
            <person name="Aguade M."/>
            <person name="Akashi H."/>
            <person name="Anderson W.W."/>
            <person name="Aquadro C.F."/>
            <person name="Ardell D.H."/>
            <person name="Arguello R."/>
            <person name="Artieri C.G."/>
            <person name="Barbash D.A."/>
            <person name="Barker D."/>
            <person name="Barsanti P."/>
            <person name="Batterham P."/>
            <person name="Batzoglou S."/>
            <person name="Begun D."/>
            <person name="Bhutkar A."/>
            <person name="Blanco E."/>
            <person name="Bosak S.A."/>
            <person name="Bradley R.K."/>
            <person name="Brand A.D."/>
            <person name="Brent M.R."/>
            <person name="Brooks A.N."/>
            <person name="Brown R.H."/>
            <person name="Butlin R.K."/>
            <person name="Caggese C."/>
            <person name="Calvi B.R."/>
            <person name="Bernardo de Carvalho A."/>
            <person name="Caspi A."/>
            <person name="Castrezana S."/>
            <person name="Celniker S.E."/>
            <person name="Chang J.L."/>
            <person name="Chapple C."/>
            <person name="Chatterji S."/>
            <person name="Chinwalla A."/>
            <person name="Civetta A."/>
            <person name="Clifton S.W."/>
            <person name="Comeron J.M."/>
            <person name="Costello J.C."/>
            <person name="Coyne J.A."/>
            <person name="Daub J."/>
            <person name="David R.G."/>
            <person name="Delcher A.L."/>
            <person name="Delehaunty K."/>
            <person name="Do C.B."/>
            <person name="Ebling H."/>
            <person name="Edwards K."/>
            <person name="Eickbush T."/>
            <person name="Evans J.D."/>
            <person name="Filipski A."/>
            <person name="Findeiss S."/>
            <person name="Freyhult E."/>
            <person name="Fulton L."/>
            <person name="Fulton R."/>
            <person name="Garcia A.C."/>
            <person name="Gardiner A."/>
            <person name="Garfield D.A."/>
            <person name="Garvin B.E."/>
            <person name="Gibson G."/>
            <person name="Gilbert D."/>
            <person name="Gnerre S."/>
            <person name="Godfrey J."/>
            <person name="Good R."/>
            <person name="Gotea V."/>
            <person name="Gravely B."/>
            <person name="Greenberg A.J."/>
            <person name="Griffiths-Jones S."/>
            <person name="Gross S."/>
            <person name="Guigo R."/>
            <person name="Gustafson E.A."/>
            <person name="Haerty W."/>
            <person name="Hahn M.W."/>
            <person name="Halligan D.L."/>
            <person name="Halpern A.L."/>
            <person name="Halter G.M."/>
            <person name="Han M.V."/>
            <person name="Heger A."/>
            <person name="Hillier L."/>
            <person name="Hinrichs A.S."/>
            <person name="Holmes I."/>
            <person name="Hoskins R.A."/>
            <person name="Hubisz M.J."/>
            <person name="Hultmark D."/>
            <person name="Huntley M.A."/>
            <person name="Jaffe D.B."/>
            <person name="Jagadeeshan S."/>
            <person name="Jeck W.R."/>
            <person name="Johnson J."/>
            <person name="Jones C.D."/>
            <person name="Jordan W.C."/>
            <person name="Karpen G.H."/>
            <person name="Kataoka E."/>
            <person name="Keightley P.D."/>
            <person name="Kheradpour P."/>
            <person name="Kirkness E.F."/>
            <person name="Koerich L.B."/>
            <person name="Kristiansen K."/>
            <person name="Kudrna D."/>
            <person name="Kulathinal R.J."/>
            <person name="Kumar S."/>
            <person name="Kwok R."/>
            <person name="Lander E."/>
            <person name="Langley C.H."/>
            <person name="Lapoint R."/>
            <person name="Lazzaro B.P."/>
            <person name="Lee S.J."/>
            <person name="Levesque L."/>
            <person name="Li R."/>
            <person name="Lin C.F."/>
            <person name="Lin M.F."/>
            <person name="Lindblad-Toh K."/>
            <person name="Llopart A."/>
            <person name="Long M."/>
            <person name="Low L."/>
            <person name="Lozovsky E."/>
            <person name="Lu J."/>
            <person name="Luo M."/>
            <person name="Machado C.A."/>
            <person name="Makalowski W."/>
            <person name="Marzo M."/>
            <person name="Matsuda M."/>
            <person name="Matzkin L."/>
            <person name="McAllister B."/>
            <person name="McBride C.S."/>
            <person name="McKernan B."/>
            <person name="McKernan K."/>
            <person name="Mendez-Lago M."/>
            <person name="Minx P."/>
            <person name="Mollenhauer M.U."/>
            <person name="Montooth K."/>
            <person name="Mount S.M."/>
            <person name="Mu X."/>
            <person name="Myers E."/>
            <person name="Negre B."/>
            <person name="Newfeld S."/>
            <person name="Nielsen R."/>
            <person name="Noor M.A."/>
            <person name="O'Grady P."/>
            <person name="Pachter L."/>
            <person name="Papaceit M."/>
            <person name="Parisi M.J."/>
            <person name="Parisi M."/>
            <person name="Parts L."/>
            <person name="Pedersen J.S."/>
            <person name="Pesole G."/>
            <person name="Phillippy A.M."/>
            <person name="Ponting C.P."/>
            <person name="Pop M."/>
            <person name="Porcelli D."/>
            <person name="Powell J.R."/>
            <person name="Prohaska S."/>
            <person name="Pruitt K."/>
            <person name="Puig M."/>
            <person name="Quesneville H."/>
            <person name="Ram K.R."/>
            <person name="Rand D."/>
            <person name="Rasmussen M.D."/>
            <person name="Reed L.K."/>
            <person name="Reenan R."/>
            <person name="Reily A."/>
            <person name="Remington K.A."/>
            <person name="Rieger T.T."/>
            <person name="Ritchie M.G."/>
            <person name="Robin C."/>
            <person name="Rogers Y.H."/>
            <person name="Rohde C."/>
            <person name="Rozas J."/>
            <person name="Rubenfield M.J."/>
            <person name="Ruiz A."/>
            <person name="Russo S."/>
            <person name="Salzberg S.L."/>
            <person name="Sanchez-Gracia A."/>
            <person name="Saranga D.J."/>
            <person name="Sato H."/>
            <person name="Schaeffer S.W."/>
            <person name="Schatz M.C."/>
            <person name="Schlenke T."/>
            <person name="Schwartz R."/>
            <person name="Segarra C."/>
            <person name="Singh R.S."/>
            <person name="Sirot L."/>
            <person name="Sirota M."/>
            <person name="Sisneros N.B."/>
            <person name="Smith C.D."/>
            <person name="Smith T.F."/>
            <person name="Spieth J."/>
            <person name="Stage D.E."/>
            <person name="Stark A."/>
            <person name="Stephan W."/>
            <person name="Strausberg R.L."/>
            <person name="Strempel S."/>
            <person name="Sturgill D."/>
            <person name="Sutton G."/>
            <person name="Sutton G.G."/>
            <person name="Tao W."/>
            <person name="Teichmann S."/>
            <person name="Tobari Y.N."/>
            <person name="Tomimura Y."/>
            <person name="Tsolas J.M."/>
            <person name="Valente V.L."/>
            <person name="Venter E."/>
            <person name="Venter J.C."/>
            <person name="Vicario S."/>
            <person name="Vieira F.G."/>
            <person name="Vilella A.J."/>
            <person name="Villasante A."/>
            <person name="Walenz B."/>
            <person name="Wang J."/>
            <person name="Wasserman M."/>
            <person name="Watts T."/>
            <person name="Wilson D."/>
            <person name="Wilson R.K."/>
            <person name="Wing R.A."/>
            <person name="Wolfner M.F."/>
            <person name="Wong A."/>
            <person name="Wong G.K."/>
            <person name="Wu C.I."/>
            <person name="Wu G."/>
            <person name="Yamamoto D."/>
            <person name="Yang H.P."/>
            <person name="Yang S.P."/>
            <person name="Yorke J.A."/>
            <person name="Yoshida K."/>
            <person name="Zdobnov E."/>
            <person name="Zhang P."/>
            <person name="Zhang Y."/>
            <person name="Zimin A.V."/>
            <person name="Baldwin J."/>
            <person name="Abdouelleil A."/>
            <person name="Abdulkadir J."/>
            <person name="Abebe A."/>
            <person name="Abera B."/>
            <person name="Abreu J."/>
            <person name="Acer S.C."/>
            <person name="Aftuck L."/>
            <person name="Alexander A."/>
            <person name="An P."/>
            <person name="Anderson E."/>
            <person name="Anderson S."/>
            <person name="Arachi H."/>
            <person name="Azer M."/>
            <person name="Bachantsang P."/>
            <person name="Barry A."/>
            <person name="Bayul T."/>
            <person name="Berlin A."/>
            <person name="Bessette D."/>
            <person name="Bloom T."/>
            <person name="Blye J."/>
            <person name="Boguslavskiy L."/>
            <person name="Bonnet C."/>
            <person name="Boukhgalter B."/>
            <person name="Bourzgui I."/>
            <person name="Brown A."/>
            <person name="Cahill P."/>
            <person name="Channer S."/>
            <person name="Cheshatsang Y."/>
            <person name="Chuda L."/>
            <person name="Citroen M."/>
            <person name="Collymore A."/>
            <person name="Cooke P."/>
            <person name="Costello M."/>
            <person name="D'Aco K."/>
            <person name="Daza R."/>
            <person name="De Haan G."/>
            <person name="DeGray S."/>
            <person name="DeMaso C."/>
            <person name="Dhargay N."/>
            <person name="Dooley K."/>
            <person name="Dooley E."/>
            <person name="Doricent M."/>
            <person name="Dorje P."/>
            <person name="Dorjee K."/>
            <person name="Dupes A."/>
            <person name="Elong R."/>
            <person name="Falk J."/>
            <person name="Farina A."/>
            <person name="Faro S."/>
            <person name="Ferguson D."/>
            <person name="Fisher S."/>
            <person name="Foley C.D."/>
            <person name="Franke A."/>
            <person name="Friedrich D."/>
            <person name="Gadbois L."/>
            <person name="Gearin G."/>
            <person name="Gearin C.R."/>
            <person name="Giannoukos G."/>
            <person name="Goode T."/>
            <person name="Graham J."/>
            <person name="Grandbois E."/>
            <person name="Grewal S."/>
            <person name="Gyaltsen K."/>
            <person name="Hafez N."/>
            <person name="Hagos B."/>
            <person name="Hall J."/>
            <person name="Henson C."/>
            <person name="Hollinger A."/>
            <person name="Honan T."/>
            <person name="Huard M.D."/>
            <person name="Hughes L."/>
            <person name="Hurhula B."/>
            <person name="Husby M.E."/>
            <person name="Kamat A."/>
            <person name="Kanga B."/>
            <person name="Kashin S."/>
            <person name="Khazanovich D."/>
            <person name="Kisner P."/>
            <person name="Lance K."/>
            <person name="Lara M."/>
            <person name="Lee W."/>
            <person name="Lennon N."/>
            <person name="Letendre F."/>
            <person name="LeVine R."/>
            <person name="Lipovsky A."/>
            <person name="Liu X."/>
            <person name="Liu J."/>
            <person name="Liu S."/>
            <person name="Lokyitsang T."/>
            <person name="Lokyitsang Y."/>
            <person name="Lubonja R."/>
            <person name="Lui A."/>
            <person name="MacDonald P."/>
            <person name="Magnisalis V."/>
            <person name="Maru K."/>
            <person name="Matthews C."/>
            <person name="McCusker W."/>
            <person name="McDonough S."/>
            <person name="Mehta T."/>
            <person name="Meldrim J."/>
            <person name="Meneus L."/>
            <person name="Mihai O."/>
            <person name="Mihalev A."/>
            <person name="Mihova T."/>
            <person name="Mittelman R."/>
            <person name="Mlenga V."/>
            <person name="Montmayeur A."/>
            <person name="Mulrain L."/>
            <person name="Navidi A."/>
            <person name="Naylor J."/>
            <person name="Negash T."/>
            <person name="Nguyen T."/>
            <person name="Nguyen N."/>
            <person name="Nicol R."/>
            <person name="Norbu C."/>
            <person name="Norbu N."/>
            <person name="Novod N."/>
            <person name="O'Neill B."/>
            <person name="Osman S."/>
            <person name="Markiewicz E."/>
            <person name="Oyono O.L."/>
            <person name="Patti C."/>
            <person name="Phunkhang P."/>
            <person name="Pierre F."/>
            <person name="Priest M."/>
            <person name="Raghuraman S."/>
            <person name="Rege F."/>
            <person name="Reyes R."/>
            <person name="Rise C."/>
            <person name="Rogov P."/>
            <person name="Ross K."/>
            <person name="Ryan E."/>
            <person name="Settipalli S."/>
            <person name="Shea T."/>
            <person name="Sherpa N."/>
            <person name="Shi L."/>
            <person name="Shih D."/>
            <person name="Sparrow T."/>
            <person name="Spaulding J."/>
            <person name="Stalker J."/>
            <person name="Stange-Thomann N."/>
            <person name="Stavropoulos S."/>
            <person name="Stone C."/>
            <person name="Strader C."/>
            <person name="Tesfaye S."/>
            <person name="Thomson T."/>
            <person name="Thoulutsang Y."/>
            <person name="Thoulutsang D."/>
            <person name="Topham K."/>
            <person name="Topping I."/>
            <person name="Tsamla T."/>
            <person name="Vassiliev H."/>
            <person name="Vo A."/>
            <person name="Wangchuk T."/>
            <person name="Wangdi T."/>
            <person name="Weiand M."/>
            <person name="Wilkinson J."/>
            <person name="Wilson A."/>
            <person name="Yadav S."/>
            <person name="Young G."/>
            <person name="Yu Q."/>
            <person name="Zembek L."/>
            <person name="Zhong D."/>
            <person name="Zimmer A."/>
            <person name="Zwirko Z."/>
            <person name="Jaffe D.B."/>
            <person name="Alvarez P."/>
            <person name="Brockman W."/>
            <person name="Butler J."/>
            <person name="Chin C."/>
            <person name="Gnerre S."/>
            <person name="Grabherr M."/>
            <person name="Kleber M."/>
            <person name="Mauceli E."/>
            <person name="MacCallum I."/>
        </authorList>
    </citation>
    <scope>NUCLEOTIDE SEQUENCE [LARGE SCALE GENOMIC DNA]</scope>
    <source>
        <strain evidence="3">Tai18E2 / Tucson 14021-0261.01</strain>
    </source>
</reference>
<gene>
    <name evidence="2" type="primary">Dyak\GE27801</name>
    <name evidence="2" type="synonym">GE27801</name>
    <name evidence="2" type="ORF">Dyak_GE27801</name>
</gene>
<name>A0A0R1EFR0_DROYA</name>
<evidence type="ECO:0000313" key="3">
    <source>
        <dbReference type="Proteomes" id="UP000002282"/>
    </source>
</evidence>
<organism evidence="2 3">
    <name type="scientific">Drosophila yakuba</name>
    <name type="common">Fruit fly</name>
    <dbReference type="NCBI Taxonomy" id="7245"/>
    <lineage>
        <taxon>Eukaryota</taxon>
        <taxon>Metazoa</taxon>
        <taxon>Ecdysozoa</taxon>
        <taxon>Arthropoda</taxon>
        <taxon>Hexapoda</taxon>
        <taxon>Insecta</taxon>
        <taxon>Pterygota</taxon>
        <taxon>Neoptera</taxon>
        <taxon>Endopterygota</taxon>
        <taxon>Diptera</taxon>
        <taxon>Brachycera</taxon>
        <taxon>Muscomorpha</taxon>
        <taxon>Ephydroidea</taxon>
        <taxon>Drosophilidae</taxon>
        <taxon>Drosophila</taxon>
        <taxon>Sophophora</taxon>
    </lineage>
</organism>
<proteinExistence type="predicted"/>
<evidence type="ECO:0000256" key="1">
    <source>
        <dbReference type="SAM" id="MobiDB-lite"/>
    </source>
</evidence>
<protein>
    <recommendedName>
        <fullName evidence="4">Reverse transcriptase zinc-binding domain-containing protein</fullName>
    </recommendedName>
</protein>
<evidence type="ECO:0008006" key="4">
    <source>
        <dbReference type="Google" id="ProtNLM"/>
    </source>
</evidence>
<dbReference type="KEGG" id="dya:Dyak_GE27801"/>
<feature type="non-terminal residue" evidence="2">
    <location>
        <position position="180"/>
    </location>
</feature>
<dbReference type="AlphaFoldDB" id="A0A0R1EFR0"/>
<sequence length="180" mass="19970">MWAEASEKGLYIRGLESTHRLCALRVCSGFLTISDDAAQVIAGTLPIDVLALEAKEMYHEVKKIVGQCSRPRSEPKKTTPEPTAWKGGKNGGSSRRRDYGPLGSSRVWSHGREDCMARFGHDDDSHCPECGVDETAEHIIFICLMEDITHSSTLGERMISDQTFWGQIGNFAAVAMKRLR</sequence>
<reference evidence="2 3" key="2">
    <citation type="journal article" date="2007" name="PLoS Biol.">
        <title>Principles of genome evolution in the Drosophila melanogaster species group.</title>
        <authorList>
            <person name="Ranz J.M."/>
            <person name="Maurin D."/>
            <person name="Chan Y.S."/>
            <person name="von Grotthuss M."/>
            <person name="Hillier L.W."/>
            <person name="Roote J."/>
            <person name="Ashburner M."/>
            <person name="Bergman C.M."/>
        </authorList>
    </citation>
    <scope>NUCLEOTIDE SEQUENCE [LARGE SCALE GENOMIC DNA]</scope>
    <source>
        <strain evidence="3">Tai18E2 / Tucson 14021-0261.01</strain>
    </source>
</reference>
<dbReference type="EMBL" id="CH894074">
    <property type="protein sequence ID" value="KRK05575.1"/>
    <property type="molecule type" value="Genomic_DNA"/>
</dbReference>
<dbReference type="Proteomes" id="UP000002282">
    <property type="component" value="Unassembled WGS sequence"/>
</dbReference>